<reference evidence="2 3" key="1">
    <citation type="journal article" date="2018" name="IMA Fungus">
        <title>IMA Genome-F 10: Nine draft genome sequences of Claviceps purpurea s.lat., including C. arundinis, C. humidiphila, and C. cf. spartinae, pseudomolecules for the pitch canker pathogen Fusarium circinatum, draft genome of Davidsoniella eucalypti, Grosmannia galeiformis, Quambalaria eucalypti, and Teratosphaeria destructans.</title>
        <authorList>
            <person name="Wingfield B.D."/>
            <person name="Liu M."/>
            <person name="Nguyen H.D."/>
            <person name="Lane F.A."/>
            <person name="Morgan S.W."/>
            <person name="De Vos L."/>
            <person name="Wilken P.M."/>
            <person name="Duong T.A."/>
            <person name="Aylward J."/>
            <person name="Coetzee M.P."/>
            <person name="Dadej K."/>
            <person name="De Beer Z.W."/>
            <person name="Findlay W."/>
            <person name="Havenga M."/>
            <person name="Kolarik M."/>
            <person name="Menzies J.G."/>
            <person name="Naidoo K."/>
            <person name="Pochopski O."/>
            <person name="Shoukouhi P."/>
            <person name="Santana Q.C."/>
            <person name="Seifert K.A."/>
            <person name="Soal N."/>
            <person name="Steenkamp E.T."/>
            <person name="Tatham C.T."/>
            <person name="van der Nest M.A."/>
            <person name="Wingfield M.J."/>
        </authorList>
    </citation>
    <scope>NUCLEOTIDE SEQUENCE [LARGE SCALE GENOMIC DNA]</scope>
    <source>
        <strain evidence="2">CMW44962</strain>
    </source>
</reference>
<proteinExistence type="predicted"/>
<comment type="caution">
    <text evidence="2">The sequence shown here is derived from an EMBL/GenBank/DDBJ whole genome shotgun (WGS) entry which is preliminary data.</text>
</comment>
<dbReference type="OrthoDB" id="5220117at2759"/>
<dbReference type="AlphaFoldDB" id="A0A9W7SPQ4"/>
<evidence type="ECO:0000313" key="3">
    <source>
        <dbReference type="Proteomes" id="UP001138500"/>
    </source>
</evidence>
<feature type="compositionally biased region" description="Basic residues" evidence="1">
    <location>
        <begin position="13"/>
        <end position="26"/>
    </location>
</feature>
<gene>
    <name evidence="2" type="ORF">Tdes44962_MAKER00449</name>
</gene>
<organism evidence="2 3">
    <name type="scientific">Teratosphaeria destructans</name>
    <dbReference type="NCBI Taxonomy" id="418781"/>
    <lineage>
        <taxon>Eukaryota</taxon>
        <taxon>Fungi</taxon>
        <taxon>Dikarya</taxon>
        <taxon>Ascomycota</taxon>
        <taxon>Pezizomycotina</taxon>
        <taxon>Dothideomycetes</taxon>
        <taxon>Dothideomycetidae</taxon>
        <taxon>Mycosphaerellales</taxon>
        <taxon>Teratosphaeriaceae</taxon>
        <taxon>Teratosphaeria</taxon>
    </lineage>
</organism>
<protein>
    <submittedName>
        <fullName evidence="2">Catalase</fullName>
    </submittedName>
</protein>
<feature type="region of interest" description="Disordered" evidence="1">
    <location>
        <begin position="110"/>
        <end position="150"/>
    </location>
</feature>
<reference evidence="2 3" key="2">
    <citation type="journal article" date="2021" name="Curr. Genet.">
        <title>Genetic response to nitrogen starvation in the aggressive Eucalyptus foliar pathogen Teratosphaeria destructans.</title>
        <authorList>
            <person name="Havenga M."/>
            <person name="Wingfield B.D."/>
            <person name="Wingfield M.J."/>
            <person name="Dreyer L.L."/>
            <person name="Roets F."/>
            <person name="Aylward J."/>
        </authorList>
    </citation>
    <scope>NUCLEOTIDE SEQUENCE [LARGE SCALE GENOMIC DNA]</scope>
    <source>
        <strain evidence="2">CMW44962</strain>
    </source>
</reference>
<keyword evidence="3" id="KW-1185">Reference proteome</keyword>
<dbReference type="Proteomes" id="UP001138500">
    <property type="component" value="Unassembled WGS sequence"/>
</dbReference>
<feature type="region of interest" description="Disordered" evidence="1">
    <location>
        <begin position="1"/>
        <end position="40"/>
    </location>
</feature>
<name>A0A9W7SPQ4_9PEZI</name>
<dbReference type="EMBL" id="RIBY02001978">
    <property type="protein sequence ID" value="KAH9826486.1"/>
    <property type="molecule type" value="Genomic_DNA"/>
</dbReference>
<evidence type="ECO:0000256" key="1">
    <source>
        <dbReference type="SAM" id="MobiDB-lite"/>
    </source>
</evidence>
<accession>A0A9W7SPQ4</accession>
<sequence>MDDPIGDALGSRRIPHSRQGKAKSSRGGRSSKPFDPLMSLGRYKLQIGSRNTDARVSQADRPASWMEIHELTPGEDGLVGTFSIEEKLSGILILAGSRKGLASIVEDLESAASSGNDDQSDSEDTAKSSADEEASPRFPQSSLEAEDDRINRRAKAFEKNSFRNPKFWLRWQGKVRSAGAFDDAEEALDSDVGYLIFSSNDFL</sequence>
<evidence type="ECO:0000313" key="2">
    <source>
        <dbReference type="EMBL" id="KAH9826486.1"/>
    </source>
</evidence>